<evidence type="ECO:0000256" key="4">
    <source>
        <dbReference type="ARBA" id="ARBA00023163"/>
    </source>
</evidence>
<feature type="domain" description="HTH luxR-type" evidence="6">
    <location>
        <begin position="150"/>
        <end position="215"/>
    </location>
</feature>
<dbReference type="InterPro" id="IPR016032">
    <property type="entry name" value="Sig_transdc_resp-reg_C-effctor"/>
</dbReference>
<dbReference type="CDD" id="cd06170">
    <property type="entry name" value="LuxR_C_like"/>
    <property type="match status" value="1"/>
</dbReference>
<dbReference type="InterPro" id="IPR039420">
    <property type="entry name" value="WalR-like"/>
</dbReference>
<protein>
    <submittedName>
        <fullName evidence="8">Nitrogen regulation protein C</fullName>
    </submittedName>
</protein>
<reference evidence="8 9" key="1">
    <citation type="submission" date="2018-12" db="EMBL/GenBank/DDBJ databases">
        <authorList>
            <consortium name="Pathogen Informatics"/>
        </authorList>
    </citation>
    <scope>NUCLEOTIDE SEQUENCE [LARGE SCALE GENOMIC DNA]</scope>
    <source>
        <strain evidence="8 9">NCTC10741</strain>
    </source>
</reference>
<evidence type="ECO:0000259" key="7">
    <source>
        <dbReference type="PROSITE" id="PS50110"/>
    </source>
</evidence>
<proteinExistence type="predicted"/>
<dbReference type="PANTHER" id="PTHR43214:SF24">
    <property type="entry name" value="TRANSCRIPTIONAL REGULATORY PROTEIN NARL-RELATED"/>
    <property type="match status" value="1"/>
</dbReference>
<dbReference type="InterPro" id="IPR058245">
    <property type="entry name" value="NreC/VraR/RcsB-like_REC"/>
</dbReference>
<dbReference type="PROSITE" id="PS00622">
    <property type="entry name" value="HTH_LUXR_1"/>
    <property type="match status" value="1"/>
</dbReference>
<dbReference type="SUPFAM" id="SSF46894">
    <property type="entry name" value="C-terminal effector domain of the bipartite response regulators"/>
    <property type="match status" value="1"/>
</dbReference>
<evidence type="ECO:0000256" key="1">
    <source>
        <dbReference type="ARBA" id="ARBA00022553"/>
    </source>
</evidence>
<dbReference type="InterPro" id="IPR000792">
    <property type="entry name" value="Tscrpt_reg_LuxR_C"/>
</dbReference>
<dbReference type="Pfam" id="PF00072">
    <property type="entry name" value="Response_reg"/>
    <property type="match status" value="1"/>
</dbReference>
<dbReference type="PROSITE" id="PS50043">
    <property type="entry name" value="HTH_LUXR_2"/>
    <property type="match status" value="1"/>
</dbReference>
<gene>
    <name evidence="8" type="primary">nreC_2</name>
    <name evidence="8" type="ORF">NCTC10741_01594</name>
</gene>
<dbReference type="Proteomes" id="UP000271626">
    <property type="component" value="Chromosome"/>
</dbReference>
<dbReference type="InterPro" id="IPR011006">
    <property type="entry name" value="CheY-like_superfamily"/>
</dbReference>
<dbReference type="CDD" id="cd17535">
    <property type="entry name" value="REC_NarL-like"/>
    <property type="match status" value="1"/>
</dbReference>
<dbReference type="OrthoDB" id="9808843at2"/>
<dbReference type="AlphaFoldDB" id="A0A3P8K0A4"/>
<organism evidence="8 9">
    <name type="scientific">Tsukamurella paurometabola</name>
    <name type="common">Corynebacterium paurometabolum</name>
    <dbReference type="NCBI Taxonomy" id="2061"/>
    <lineage>
        <taxon>Bacteria</taxon>
        <taxon>Bacillati</taxon>
        <taxon>Actinomycetota</taxon>
        <taxon>Actinomycetes</taxon>
        <taxon>Mycobacteriales</taxon>
        <taxon>Tsukamurellaceae</taxon>
        <taxon>Tsukamurella</taxon>
    </lineage>
</organism>
<dbReference type="EMBL" id="LR131273">
    <property type="protein sequence ID" value="VDR38474.1"/>
    <property type="molecule type" value="Genomic_DNA"/>
</dbReference>
<sequence length="222" mass="23565">MSEPIRVLIADDEALVRAGLRALIQASPGVETVGEAATGDEALRVAQQADPDVVLMDVQMPVMNGTEATAHLVARGLRAKVLIVTTFDDDEVVFAALRSGAAGFVLKDTAPERLIEAIRTVAAGDALLSPSVTRRLIGEFVARSPEVRVPHDRLDGLTRRECDVLRAIAAGQNNDEIGAALFISVTTVKTHISRLLAKLGVRSRTQLAIAAYETGLVVPGSR</sequence>
<keyword evidence="1 5" id="KW-0597">Phosphoprotein</keyword>
<dbReference type="Pfam" id="PF00196">
    <property type="entry name" value="GerE"/>
    <property type="match status" value="1"/>
</dbReference>
<dbReference type="GO" id="GO:0000160">
    <property type="term" value="P:phosphorelay signal transduction system"/>
    <property type="evidence" value="ECO:0007669"/>
    <property type="project" value="InterPro"/>
</dbReference>
<keyword evidence="3" id="KW-0238">DNA-binding</keyword>
<dbReference type="RefSeq" id="WP_126195727.1">
    <property type="nucleotide sequence ID" value="NZ_CP085954.1"/>
</dbReference>
<evidence type="ECO:0000313" key="9">
    <source>
        <dbReference type="Proteomes" id="UP000271626"/>
    </source>
</evidence>
<name>A0A3P8K0A4_TSUPA</name>
<dbReference type="PRINTS" id="PR00038">
    <property type="entry name" value="HTHLUXR"/>
</dbReference>
<dbReference type="PROSITE" id="PS50110">
    <property type="entry name" value="RESPONSE_REGULATORY"/>
    <property type="match status" value="1"/>
</dbReference>
<dbReference type="Gene3D" id="3.40.50.2300">
    <property type="match status" value="1"/>
</dbReference>
<dbReference type="SMART" id="SM00421">
    <property type="entry name" value="HTH_LUXR"/>
    <property type="match status" value="1"/>
</dbReference>
<accession>A0A3P8K0A4</accession>
<dbReference type="GO" id="GO:0003677">
    <property type="term" value="F:DNA binding"/>
    <property type="evidence" value="ECO:0007669"/>
    <property type="project" value="UniProtKB-KW"/>
</dbReference>
<dbReference type="GO" id="GO:0006355">
    <property type="term" value="P:regulation of DNA-templated transcription"/>
    <property type="evidence" value="ECO:0007669"/>
    <property type="project" value="InterPro"/>
</dbReference>
<keyword evidence="4" id="KW-0804">Transcription</keyword>
<evidence type="ECO:0000313" key="8">
    <source>
        <dbReference type="EMBL" id="VDR38474.1"/>
    </source>
</evidence>
<dbReference type="InterPro" id="IPR001789">
    <property type="entry name" value="Sig_transdc_resp-reg_receiver"/>
</dbReference>
<evidence type="ECO:0000256" key="2">
    <source>
        <dbReference type="ARBA" id="ARBA00023015"/>
    </source>
</evidence>
<evidence type="ECO:0000256" key="5">
    <source>
        <dbReference type="PROSITE-ProRule" id="PRU00169"/>
    </source>
</evidence>
<feature type="modified residue" description="4-aspartylphosphate" evidence="5">
    <location>
        <position position="57"/>
    </location>
</feature>
<dbReference type="SMART" id="SM00448">
    <property type="entry name" value="REC"/>
    <property type="match status" value="1"/>
</dbReference>
<evidence type="ECO:0000259" key="6">
    <source>
        <dbReference type="PROSITE" id="PS50043"/>
    </source>
</evidence>
<evidence type="ECO:0000256" key="3">
    <source>
        <dbReference type="ARBA" id="ARBA00023125"/>
    </source>
</evidence>
<keyword evidence="2" id="KW-0805">Transcription regulation</keyword>
<dbReference type="PANTHER" id="PTHR43214">
    <property type="entry name" value="TWO-COMPONENT RESPONSE REGULATOR"/>
    <property type="match status" value="1"/>
</dbReference>
<dbReference type="SUPFAM" id="SSF52172">
    <property type="entry name" value="CheY-like"/>
    <property type="match status" value="1"/>
</dbReference>
<feature type="domain" description="Response regulatory" evidence="7">
    <location>
        <begin position="6"/>
        <end position="122"/>
    </location>
</feature>